<dbReference type="PANTHER" id="PTHR28259">
    <property type="entry name" value="FLUORIDE EXPORT PROTEIN 1-RELATED"/>
    <property type="match status" value="1"/>
</dbReference>
<evidence type="ECO:0000256" key="8">
    <source>
        <dbReference type="ARBA" id="ARBA00035585"/>
    </source>
</evidence>
<comment type="subcellular location">
    <subcellularLocation>
        <location evidence="1 10">Cell membrane</location>
        <topology evidence="1 10">Multi-pass membrane protein</topology>
    </subcellularLocation>
</comment>
<dbReference type="EMBL" id="JASJEX010000005">
    <property type="protein sequence ID" value="MDJ1130336.1"/>
    <property type="molecule type" value="Genomic_DNA"/>
</dbReference>
<keyword evidence="5 10" id="KW-0472">Membrane</keyword>
<dbReference type="PANTHER" id="PTHR28259:SF1">
    <property type="entry name" value="FLUORIDE EXPORT PROTEIN 1-RELATED"/>
    <property type="match status" value="1"/>
</dbReference>
<feature type="transmembrane region" description="Helical" evidence="10">
    <location>
        <begin position="97"/>
        <end position="121"/>
    </location>
</feature>
<evidence type="ECO:0000256" key="3">
    <source>
        <dbReference type="ARBA" id="ARBA00022692"/>
    </source>
</evidence>
<sequence length="125" mass="12661">MPALAMNTLFVGLGGALGAVARSLCYLVPVPEGFPWVTFAVNLIGSVLIGFIVGVAETNGLSDRALAFLKTGVCGGFTTFSTFSLEAADLLGAGRWAVAGVYAALSVCLCVAGVFCGRALARAVL</sequence>
<keyword evidence="10" id="KW-0915">Sodium</keyword>
<evidence type="ECO:0000256" key="5">
    <source>
        <dbReference type="ARBA" id="ARBA00023136"/>
    </source>
</evidence>
<evidence type="ECO:0000256" key="1">
    <source>
        <dbReference type="ARBA" id="ARBA00004651"/>
    </source>
</evidence>
<keyword evidence="6 10" id="KW-0407">Ion channel</keyword>
<dbReference type="RefSeq" id="WP_283713428.1">
    <property type="nucleotide sequence ID" value="NZ_JASJEW010000004.1"/>
</dbReference>
<dbReference type="Proteomes" id="UP001431693">
    <property type="component" value="Unassembled WGS sequence"/>
</dbReference>
<comment type="activity regulation">
    <text evidence="10">Na(+) is not transported, but it plays an essential structural role and its presence is essential for fluoride channel function.</text>
</comment>
<dbReference type="Pfam" id="PF02537">
    <property type="entry name" value="CRCB"/>
    <property type="match status" value="1"/>
</dbReference>
<evidence type="ECO:0000256" key="7">
    <source>
        <dbReference type="ARBA" id="ARBA00035120"/>
    </source>
</evidence>
<evidence type="ECO:0000256" key="2">
    <source>
        <dbReference type="ARBA" id="ARBA00022475"/>
    </source>
</evidence>
<evidence type="ECO:0000256" key="9">
    <source>
        <dbReference type="ARBA" id="ARBA00049940"/>
    </source>
</evidence>
<comment type="similarity">
    <text evidence="7 10">Belongs to the fluoride channel Fluc/FEX (TC 1.A.43) family.</text>
</comment>
<comment type="caution">
    <text evidence="11">The sequence shown here is derived from an EMBL/GenBank/DDBJ whole genome shotgun (WGS) entry which is preliminary data.</text>
</comment>
<evidence type="ECO:0000256" key="4">
    <source>
        <dbReference type="ARBA" id="ARBA00022989"/>
    </source>
</evidence>
<keyword evidence="2 10" id="KW-1003">Cell membrane</keyword>
<protein>
    <recommendedName>
        <fullName evidence="10">Fluoride-specific ion channel FluC</fullName>
    </recommendedName>
</protein>
<keyword evidence="10" id="KW-0406">Ion transport</keyword>
<proteinExistence type="inferred from homology"/>
<keyword evidence="10" id="KW-0479">Metal-binding</keyword>
<keyword evidence="3 10" id="KW-0812">Transmembrane</keyword>
<reference evidence="11" key="1">
    <citation type="submission" date="2023-05" db="EMBL/GenBank/DDBJ databases">
        <title>[olsenella] sp. nov., isolated from a pig farm feces dump.</title>
        <authorList>
            <person name="Chang Y.-H."/>
        </authorList>
    </citation>
    <scope>NUCLEOTIDE SEQUENCE</scope>
    <source>
        <strain evidence="11">YH-ols2217</strain>
    </source>
</reference>
<comment type="catalytic activity">
    <reaction evidence="8">
        <text>fluoride(in) = fluoride(out)</text>
        <dbReference type="Rhea" id="RHEA:76159"/>
        <dbReference type="ChEBI" id="CHEBI:17051"/>
    </reaction>
    <physiologicalReaction direction="left-to-right" evidence="8">
        <dbReference type="Rhea" id="RHEA:76160"/>
    </physiologicalReaction>
</comment>
<keyword evidence="12" id="KW-1185">Reference proteome</keyword>
<name>A0ABT6ZMR0_9ACTN</name>
<comment type="function">
    <text evidence="9 10">Fluoride-specific ion channel. Important for reducing fluoride concentration in the cell, thus reducing its toxicity.</text>
</comment>
<dbReference type="InterPro" id="IPR003691">
    <property type="entry name" value="FluC"/>
</dbReference>
<gene>
    <name evidence="10 11" type="primary">crcB</name>
    <name evidence="10" type="synonym">fluC</name>
    <name evidence="11" type="ORF">QJ043_09635</name>
</gene>
<keyword evidence="4 10" id="KW-1133">Transmembrane helix</keyword>
<feature type="binding site" evidence="10">
    <location>
        <position position="78"/>
    </location>
    <ligand>
        <name>Na(+)</name>
        <dbReference type="ChEBI" id="CHEBI:29101"/>
        <note>structural</note>
    </ligand>
</feature>
<dbReference type="NCBIfam" id="TIGR00494">
    <property type="entry name" value="crcB"/>
    <property type="match status" value="1"/>
</dbReference>
<evidence type="ECO:0000256" key="6">
    <source>
        <dbReference type="ARBA" id="ARBA00023303"/>
    </source>
</evidence>
<feature type="binding site" evidence="10">
    <location>
        <position position="75"/>
    </location>
    <ligand>
        <name>Na(+)</name>
        <dbReference type="ChEBI" id="CHEBI:29101"/>
        <note>structural</note>
    </ligand>
</feature>
<keyword evidence="10" id="KW-0813">Transport</keyword>
<feature type="transmembrane region" description="Helical" evidence="10">
    <location>
        <begin position="33"/>
        <end position="55"/>
    </location>
</feature>
<evidence type="ECO:0000313" key="11">
    <source>
        <dbReference type="EMBL" id="MDJ1130336.1"/>
    </source>
</evidence>
<evidence type="ECO:0000313" key="12">
    <source>
        <dbReference type="Proteomes" id="UP001431693"/>
    </source>
</evidence>
<comment type="caution">
    <text evidence="10">Lacks conserved residue(s) required for the propagation of feature annotation.</text>
</comment>
<evidence type="ECO:0000256" key="10">
    <source>
        <dbReference type="HAMAP-Rule" id="MF_00454"/>
    </source>
</evidence>
<organism evidence="11 12">
    <name type="scientific">Kribbibacterium absianum</name>
    <dbReference type="NCBI Taxonomy" id="3044210"/>
    <lineage>
        <taxon>Bacteria</taxon>
        <taxon>Bacillati</taxon>
        <taxon>Actinomycetota</taxon>
        <taxon>Coriobacteriia</taxon>
        <taxon>Coriobacteriales</taxon>
        <taxon>Kribbibacteriaceae</taxon>
        <taxon>Kribbibacterium</taxon>
    </lineage>
</organism>
<accession>A0ABT6ZMR0</accession>
<dbReference type="HAMAP" id="MF_00454">
    <property type="entry name" value="FluC"/>
    <property type="match status" value="1"/>
</dbReference>